<accession>A0ABT2LH76</accession>
<evidence type="ECO:0000256" key="2">
    <source>
        <dbReference type="ARBA" id="ARBA00022801"/>
    </source>
</evidence>
<protein>
    <submittedName>
        <fullName evidence="5">Trehalase family glycosidase</fullName>
    </submittedName>
</protein>
<organism evidence="5 6">
    <name type="scientific">Chelativorans salis</name>
    <dbReference type="NCBI Taxonomy" id="2978478"/>
    <lineage>
        <taxon>Bacteria</taxon>
        <taxon>Pseudomonadati</taxon>
        <taxon>Pseudomonadota</taxon>
        <taxon>Alphaproteobacteria</taxon>
        <taxon>Hyphomicrobiales</taxon>
        <taxon>Phyllobacteriaceae</taxon>
        <taxon>Chelativorans</taxon>
    </lineage>
</organism>
<dbReference type="InterPro" id="IPR054491">
    <property type="entry name" value="MGH1-like_GH"/>
</dbReference>
<gene>
    <name evidence="5" type="ORF">N5A92_00370</name>
</gene>
<dbReference type="PANTHER" id="PTHR10412:SF11">
    <property type="entry name" value="MANNOSYL-OLIGOSACCHARIDE GLUCOSIDASE"/>
    <property type="match status" value="1"/>
</dbReference>
<name>A0ABT2LH76_9HYPH</name>
<dbReference type="InterPro" id="IPR008928">
    <property type="entry name" value="6-hairpin_glycosidase_sf"/>
</dbReference>
<evidence type="ECO:0000313" key="6">
    <source>
        <dbReference type="Proteomes" id="UP001320831"/>
    </source>
</evidence>
<dbReference type="GO" id="GO:0016798">
    <property type="term" value="F:hydrolase activity, acting on glycosyl bonds"/>
    <property type="evidence" value="ECO:0007669"/>
    <property type="project" value="UniProtKB-KW"/>
</dbReference>
<evidence type="ECO:0000313" key="5">
    <source>
        <dbReference type="EMBL" id="MCT7373501.1"/>
    </source>
</evidence>
<reference evidence="5 6" key="1">
    <citation type="submission" date="2022-09" db="EMBL/GenBank/DDBJ databases">
        <title>Chelativorans salina sp. nov., a novel slightly halophilic bacterium isolated from a saline lake sediment enrichment.</title>
        <authorList>
            <person name="Gao L."/>
            <person name="Fang B.-Z."/>
            <person name="Li W.-J."/>
        </authorList>
    </citation>
    <scope>NUCLEOTIDE SEQUENCE [LARGE SCALE GENOMIC DNA]</scope>
    <source>
        <strain evidence="5 6">EGI FJ00035</strain>
    </source>
</reference>
<dbReference type="InterPro" id="IPR012341">
    <property type="entry name" value="6hp_glycosidase-like_sf"/>
</dbReference>
<dbReference type="PANTHER" id="PTHR10412">
    <property type="entry name" value="MANNOSYL-OLIGOSACCHARIDE GLUCOSIDASE"/>
    <property type="match status" value="1"/>
</dbReference>
<keyword evidence="2" id="KW-0378">Hydrolase</keyword>
<dbReference type="SUPFAM" id="SSF48208">
    <property type="entry name" value="Six-hairpin glycosidases"/>
    <property type="match status" value="1"/>
</dbReference>
<dbReference type="Gene3D" id="1.50.10.10">
    <property type="match status" value="1"/>
</dbReference>
<dbReference type="Proteomes" id="UP001320831">
    <property type="component" value="Unassembled WGS sequence"/>
</dbReference>
<comment type="similarity">
    <text evidence="1">Belongs to the glycosyl hydrolase 63 family.</text>
</comment>
<keyword evidence="6" id="KW-1185">Reference proteome</keyword>
<dbReference type="RefSeq" id="WP_260899822.1">
    <property type="nucleotide sequence ID" value="NZ_JAOCZP010000001.1"/>
</dbReference>
<proteinExistence type="inferred from homology"/>
<dbReference type="EMBL" id="JAOCZP010000001">
    <property type="protein sequence ID" value="MCT7373501.1"/>
    <property type="molecule type" value="Genomic_DNA"/>
</dbReference>
<sequence>MNREDRASLARRASQILRENDRGAYTVPTKGLYPFQWNWDSCLTALGFAAFDEDRAWREMETLFAHQWPDGMVPHIIFHQDDDGYFPGPDVWQTGRSVPTSGITQPAVAGFAARRIFERSKDKAASAARVRSLVQKIDRWHAFLYSARDPRGEGLVAIIHPWESGRDNAIDWDEPFQRVPSEGIAPYRRRDVDHADPAHRPTKEQYDRYLWLLEHFRRHEWDNEVLHDLSPFRVVDPGFNAILIRSCADLAALAEELGAKKVASANRARAKKGLKALERLWSERHGQYLCLDRTTESLIDSPSVGGLIAVFAAVSEARAGAIGARITEMAERCCYVVPSHDPADPRFDAKRYWRGPAWLIVNYLISDGLAAAGMDAVAETIRASSLQLIEKGGFAEYYDPLTGEPCGGDRFTWTAAMVLEFLRGGEARELARA</sequence>
<evidence type="ECO:0000256" key="1">
    <source>
        <dbReference type="ARBA" id="ARBA00010833"/>
    </source>
</evidence>
<dbReference type="InterPro" id="IPR004888">
    <property type="entry name" value="Glycoside_hydrolase_63"/>
</dbReference>
<dbReference type="Pfam" id="PF22422">
    <property type="entry name" value="MGH1-like_GH"/>
    <property type="match status" value="1"/>
</dbReference>
<comment type="caution">
    <text evidence="5">The sequence shown here is derived from an EMBL/GenBank/DDBJ whole genome shotgun (WGS) entry which is preliminary data.</text>
</comment>
<feature type="domain" description="Mannosylglycerate hydrolase MGH1-like glycoside hydrolase" evidence="4">
    <location>
        <begin position="33"/>
        <end position="414"/>
    </location>
</feature>
<evidence type="ECO:0000259" key="4">
    <source>
        <dbReference type="Pfam" id="PF22422"/>
    </source>
</evidence>
<evidence type="ECO:0000256" key="3">
    <source>
        <dbReference type="ARBA" id="ARBA00023295"/>
    </source>
</evidence>
<keyword evidence="3 5" id="KW-0326">Glycosidase</keyword>